<evidence type="ECO:0000256" key="1">
    <source>
        <dbReference type="SAM" id="MobiDB-lite"/>
    </source>
</evidence>
<dbReference type="EMBL" id="BGPR01077856">
    <property type="protein sequence ID" value="GBL67685.1"/>
    <property type="molecule type" value="Genomic_DNA"/>
</dbReference>
<comment type="caution">
    <text evidence="2">The sequence shown here is derived from an EMBL/GenBank/DDBJ whole genome shotgun (WGS) entry which is preliminary data.</text>
</comment>
<proteinExistence type="predicted"/>
<reference evidence="2 3" key="1">
    <citation type="journal article" date="2019" name="Sci. Rep.">
        <title>Orb-weaving spider Araneus ventricosus genome elucidates the spidroin gene catalogue.</title>
        <authorList>
            <person name="Kono N."/>
            <person name="Nakamura H."/>
            <person name="Ohtoshi R."/>
            <person name="Moran D.A.P."/>
            <person name="Shinohara A."/>
            <person name="Yoshida Y."/>
            <person name="Fujiwara M."/>
            <person name="Mori M."/>
            <person name="Tomita M."/>
            <person name="Arakawa K."/>
        </authorList>
    </citation>
    <scope>NUCLEOTIDE SEQUENCE [LARGE SCALE GENOMIC DNA]</scope>
</reference>
<evidence type="ECO:0000313" key="2">
    <source>
        <dbReference type="EMBL" id="GBL67685.1"/>
    </source>
</evidence>
<name>A0A4Y1ZUP3_ARAVE</name>
<feature type="compositionally biased region" description="Polar residues" evidence="1">
    <location>
        <begin position="14"/>
        <end position="24"/>
    </location>
</feature>
<feature type="region of interest" description="Disordered" evidence="1">
    <location>
        <begin position="1"/>
        <end position="45"/>
    </location>
</feature>
<gene>
    <name evidence="2" type="ORF">AVEN_212606_1</name>
</gene>
<dbReference type="Proteomes" id="UP000499080">
    <property type="component" value="Unassembled WGS sequence"/>
</dbReference>
<sequence length="88" mass="10048">MPQEAKTIPEHQPNHTNVPNSEVSSKLKATPETEPSDADVPEQEKVTRCGCRVELLNELPCESLLTLTSMYLFLFCIPGKFSFKQWRR</sequence>
<accession>A0A4Y1ZUP3</accession>
<dbReference type="AlphaFoldDB" id="A0A4Y1ZUP3"/>
<evidence type="ECO:0000313" key="3">
    <source>
        <dbReference type="Proteomes" id="UP000499080"/>
    </source>
</evidence>
<keyword evidence="3" id="KW-1185">Reference proteome</keyword>
<organism evidence="2 3">
    <name type="scientific">Araneus ventricosus</name>
    <name type="common">Orbweaver spider</name>
    <name type="synonym">Epeira ventricosa</name>
    <dbReference type="NCBI Taxonomy" id="182803"/>
    <lineage>
        <taxon>Eukaryota</taxon>
        <taxon>Metazoa</taxon>
        <taxon>Ecdysozoa</taxon>
        <taxon>Arthropoda</taxon>
        <taxon>Chelicerata</taxon>
        <taxon>Arachnida</taxon>
        <taxon>Araneae</taxon>
        <taxon>Araneomorphae</taxon>
        <taxon>Entelegynae</taxon>
        <taxon>Araneoidea</taxon>
        <taxon>Araneidae</taxon>
        <taxon>Araneus</taxon>
    </lineage>
</organism>
<protein>
    <submittedName>
        <fullName evidence="2">Uncharacterized protein</fullName>
    </submittedName>
</protein>